<evidence type="ECO:0000256" key="7">
    <source>
        <dbReference type="ARBA" id="ARBA00038408"/>
    </source>
</evidence>
<dbReference type="InterPro" id="IPR027304">
    <property type="entry name" value="Trigger_fact/SurA_dom_sf"/>
</dbReference>
<keyword evidence="11" id="KW-1185">Reference proteome</keyword>
<dbReference type="Pfam" id="PF13624">
    <property type="entry name" value="SurA_N_3"/>
    <property type="match status" value="1"/>
</dbReference>
<feature type="compositionally biased region" description="Low complexity" evidence="8">
    <location>
        <begin position="498"/>
        <end position="508"/>
    </location>
</feature>
<evidence type="ECO:0000313" key="10">
    <source>
        <dbReference type="EMBL" id="MBC9245475.1"/>
    </source>
</evidence>
<dbReference type="SUPFAM" id="SSF109998">
    <property type="entry name" value="Triger factor/SurA peptide-binding domain-like"/>
    <property type="match status" value="1"/>
</dbReference>
<dbReference type="InterPro" id="IPR000297">
    <property type="entry name" value="PPIase_PpiC"/>
</dbReference>
<reference evidence="10" key="1">
    <citation type="submission" date="2020-08" db="EMBL/GenBank/DDBJ databases">
        <title>Paracoccus amoyensis sp. nov., isolated from the surface seawater at coast of Xiamen, Fujian.</title>
        <authorList>
            <person name="Lyu L."/>
        </authorList>
    </citation>
    <scope>NUCLEOTIDE SEQUENCE</scope>
    <source>
        <strain evidence="10">11-3</strain>
    </source>
</reference>
<evidence type="ECO:0000256" key="1">
    <source>
        <dbReference type="ARBA" id="ARBA00004401"/>
    </source>
</evidence>
<dbReference type="Pfam" id="PF13145">
    <property type="entry name" value="Rotamase_2"/>
    <property type="match status" value="1"/>
</dbReference>
<proteinExistence type="inferred from homology"/>
<keyword evidence="4" id="KW-1133">Transmembrane helix</keyword>
<comment type="subcellular location">
    <subcellularLocation>
        <location evidence="1">Cell membrane</location>
        <topology evidence="1">Single-pass type II membrane protein</topology>
    </subcellularLocation>
</comment>
<accession>A0A926GAI5</accession>
<keyword evidence="2" id="KW-1003">Cell membrane</keyword>
<dbReference type="Gene3D" id="1.10.4030.10">
    <property type="entry name" value="Porin chaperone SurA, peptide-binding domain"/>
    <property type="match status" value="1"/>
</dbReference>
<protein>
    <submittedName>
        <fullName evidence="10">SurA N-terminal domain-containing protein</fullName>
    </submittedName>
</protein>
<name>A0A926GAI5_9RHOB</name>
<dbReference type="AlphaFoldDB" id="A0A926GAI5"/>
<gene>
    <name evidence="10" type="ORF">H4P12_01820</name>
</gene>
<feature type="region of interest" description="Disordered" evidence="8">
    <location>
        <begin position="495"/>
        <end position="520"/>
    </location>
</feature>
<dbReference type="GO" id="GO:0005886">
    <property type="term" value="C:plasma membrane"/>
    <property type="evidence" value="ECO:0007669"/>
    <property type="project" value="UniProtKB-SubCell"/>
</dbReference>
<dbReference type="Proteomes" id="UP000608594">
    <property type="component" value="Unassembled WGS sequence"/>
</dbReference>
<evidence type="ECO:0000256" key="3">
    <source>
        <dbReference type="ARBA" id="ARBA00022692"/>
    </source>
</evidence>
<evidence type="ECO:0000256" key="8">
    <source>
        <dbReference type="SAM" id="MobiDB-lite"/>
    </source>
</evidence>
<evidence type="ECO:0000256" key="4">
    <source>
        <dbReference type="ARBA" id="ARBA00022989"/>
    </source>
</evidence>
<evidence type="ECO:0000313" key="11">
    <source>
        <dbReference type="Proteomes" id="UP000608594"/>
    </source>
</evidence>
<evidence type="ECO:0000256" key="5">
    <source>
        <dbReference type="ARBA" id="ARBA00023136"/>
    </source>
</evidence>
<dbReference type="GO" id="GO:0003755">
    <property type="term" value="F:peptidyl-prolyl cis-trans isomerase activity"/>
    <property type="evidence" value="ECO:0007669"/>
    <property type="project" value="InterPro"/>
</dbReference>
<keyword evidence="6" id="KW-0143">Chaperone</keyword>
<dbReference type="InterPro" id="IPR052029">
    <property type="entry name" value="PpiD_chaperone"/>
</dbReference>
<organism evidence="10 11">
    <name type="scientific">Paracoccus amoyensis</name>
    <dbReference type="NCBI Taxonomy" id="2760093"/>
    <lineage>
        <taxon>Bacteria</taxon>
        <taxon>Pseudomonadati</taxon>
        <taxon>Pseudomonadota</taxon>
        <taxon>Alphaproteobacteria</taxon>
        <taxon>Rhodobacterales</taxon>
        <taxon>Paracoccaceae</taxon>
        <taxon>Paracoccus</taxon>
    </lineage>
</organism>
<dbReference type="EMBL" id="JACOQL010000001">
    <property type="protein sequence ID" value="MBC9245475.1"/>
    <property type="molecule type" value="Genomic_DNA"/>
</dbReference>
<feature type="domain" description="PpiC" evidence="9">
    <location>
        <begin position="243"/>
        <end position="361"/>
    </location>
</feature>
<dbReference type="SUPFAM" id="SSF54534">
    <property type="entry name" value="FKBP-like"/>
    <property type="match status" value="1"/>
</dbReference>
<keyword evidence="3" id="KW-0812">Transmembrane</keyword>
<dbReference type="PANTHER" id="PTHR47529">
    <property type="entry name" value="PEPTIDYL-PROLYL CIS-TRANS ISOMERASE D"/>
    <property type="match status" value="1"/>
</dbReference>
<evidence type="ECO:0000259" key="9">
    <source>
        <dbReference type="Pfam" id="PF13145"/>
    </source>
</evidence>
<keyword evidence="5" id="KW-0472">Membrane</keyword>
<sequence>MRTHGKSTIVWLLLGLMVLGLGGFGVTSFSGGSSSVGSVGETPVTADQYLRALRNQMQSYQQQTGQPLSMAQAQAIGLPQAVQSQLFTAAALEEQTRKIGISVGDEKVRQSILEAPAFRGPNGRFDRTAYGEVLRRERMTEAEFESAIRVDESRMLLQRAIVGGVVAPQPLVDTTVHWLLERRDIAWRELTADQLQAPIADPDEETLKAWHSANADRFTAPEIRKISYVWLTPEMLAPEVQLDEAALRAAYDAKAAEYQQPERRMVSRLVMPSQDEALAAKARIDAGEISFEDLVTQRGLTLEDVDLGEASKDSLGDAGEPIFELEQPGVVGPIQTNLGPTLFAMHAILDPVDVSFEDAEEELRSDAAMDRAVRMIEDRSHDYEDLLVGGATLEEVADQTELELGQIEWSADSASEGGSIAGYQAFRDLANALTQTDFPTITQLDDGGVFAVRLDEIVPPMLKPFEDVREDVLEDWRRGEAHRQLLALAEEERLQDTAAAAPQPEPAASTGAGGVVENPAVTPDAAPVAEPAASASAWVEVPELTRDGWVEGVPPDVVARAFEMDAPGEVEVVDAQDRVILLRLDAINEADLEGEDAQRVDEAVRSRIGESLSMDIFDYYARAAQRSGGLEINQSAINAVNTQVQ</sequence>
<comment type="caution">
    <text evidence="10">The sequence shown here is derived from an EMBL/GenBank/DDBJ whole genome shotgun (WGS) entry which is preliminary data.</text>
</comment>
<comment type="similarity">
    <text evidence="7">Belongs to the PpiD chaperone family.</text>
</comment>
<dbReference type="PANTHER" id="PTHR47529:SF1">
    <property type="entry name" value="PERIPLASMIC CHAPERONE PPID"/>
    <property type="match status" value="1"/>
</dbReference>
<evidence type="ECO:0000256" key="6">
    <source>
        <dbReference type="ARBA" id="ARBA00023186"/>
    </source>
</evidence>
<evidence type="ECO:0000256" key="2">
    <source>
        <dbReference type="ARBA" id="ARBA00022475"/>
    </source>
</evidence>